<evidence type="ECO:0000259" key="3">
    <source>
        <dbReference type="Pfam" id="PF01266"/>
    </source>
</evidence>
<dbReference type="PANTHER" id="PTHR13847">
    <property type="entry name" value="SARCOSINE DEHYDROGENASE-RELATED"/>
    <property type="match status" value="1"/>
</dbReference>
<feature type="domain" description="FAD dependent oxidoreductase" evidence="3">
    <location>
        <begin position="2"/>
        <end position="398"/>
    </location>
</feature>
<accession>A0ABW3IMT5</accession>
<dbReference type="InterPro" id="IPR036188">
    <property type="entry name" value="FAD/NAD-bd_sf"/>
</dbReference>
<reference evidence="5" key="1">
    <citation type="journal article" date="2019" name="Int. J. Syst. Evol. Microbiol.">
        <title>The Global Catalogue of Microorganisms (GCM) 10K type strain sequencing project: providing services to taxonomists for standard genome sequencing and annotation.</title>
        <authorList>
            <consortium name="The Broad Institute Genomics Platform"/>
            <consortium name="The Broad Institute Genome Sequencing Center for Infectious Disease"/>
            <person name="Wu L."/>
            <person name="Ma J."/>
        </authorList>
    </citation>
    <scope>NUCLEOTIDE SEQUENCE [LARGE SCALE GENOMIC DNA]</scope>
    <source>
        <strain evidence="5">CCUG 60524</strain>
    </source>
</reference>
<proteinExistence type="inferred from homology"/>
<dbReference type="NCBIfam" id="NF001933">
    <property type="entry name" value="PRK00711.1"/>
    <property type="match status" value="1"/>
</dbReference>
<dbReference type="EMBL" id="JBHTJT010000007">
    <property type="protein sequence ID" value="MFD0979090.1"/>
    <property type="molecule type" value="Genomic_DNA"/>
</dbReference>
<comment type="similarity">
    <text evidence="1">Belongs to the DadA oxidoreductase family.</text>
</comment>
<keyword evidence="5" id="KW-1185">Reference proteome</keyword>
<dbReference type="SUPFAM" id="SSF54373">
    <property type="entry name" value="FAD-linked reductases, C-terminal domain"/>
    <property type="match status" value="1"/>
</dbReference>
<dbReference type="SUPFAM" id="SSF51905">
    <property type="entry name" value="FAD/NAD(P)-binding domain"/>
    <property type="match status" value="1"/>
</dbReference>
<name>A0ABW3IMT5_9RHOB</name>
<dbReference type="RefSeq" id="WP_386073347.1">
    <property type="nucleotide sequence ID" value="NZ_JBHTJT010000007.1"/>
</dbReference>
<dbReference type="PANTHER" id="PTHR13847:SF280">
    <property type="entry name" value="D-AMINO ACID DEHYDROGENASE"/>
    <property type="match status" value="1"/>
</dbReference>
<dbReference type="Pfam" id="PF01266">
    <property type="entry name" value="DAO"/>
    <property type="match status" value="1"/>
</dbReference>
<dbReference type="Proteomes" id="UP001597108">
    <property type="component" value="Unassembled WGS sequence"/>
</dbReference>
<evidence type="ECO:0000313" key="4">
    <source>
        <dbReference type="EMBL" id="MFD0979090.1"/>
    </source>
</evidence>
<sequence>MRILVLGAGVVGVTSAWYLAKDGHEVTVLERLEGPGLATSYGNAGGVCPGFAGPWATPTITLKALRWMAAEQAPLKIRPRFDAQQWLWLGEFLRNCTTARFKQNKARMQRVAHYSMACLRALREESGIVYDNASDGILQLFSTPEEAEGGRRSAGVLESLGIAHRLVPPKDLGGIEPALANSPLTFTGGLHLTKDETGDCHLFCRALADLAAARGVLFNYGVTVERLRASGGKVTGADTDAGTFEAEAVVVATGPWARDLLAPLGVRVPVYPVKGYSLTCEVEDRVRAPRSSIMDEHSKVMVSRLGNRIRAAGVAELAGFDASMPAPVLAALRARVEALFPGAGNYAEAETWHGFRPMTPGGPSIVEPRGPQGLWLNLGHGSNGWTQACDTGQLLANRLAGRPTPEVEG</sequence>
<dbReference type="EC" id="1.4.99.-" evidence="4"/>
<gene>
    <name evidence="4" type="ORF">ACFQ2S_05435</name>
</gene>
<evidence type="ECO:0000313" key="5">
    <source>
        <dbReference type="Proteomes" id="UP001597108"/>
    </source>
</evidence>
<dbReference type="Gene3D" id="3.50.50.60">
    <property type="entry name" value="FAD/NAD(P)-binding domain"/>
    <property type="match status" value="2"/>
</dbReference>
<evidence type="ECO:0000256" key="1">
    <source>
        <dbReference type="ARBA" id="ARBA00009410"/>
    </source>
</evidence>
<dbReference type="InterPro" id="IPR006076">
    <property type="entry name" value="FAD-dep_OxRdtase"/>
</dbReference>
<comment type="caution">
    <text evidence="4">The sequence shown here is derived from an EMBL/GenBank/DDBJ whole genome shotgun (WGS) entry which is preliminary data.</text>
</comment>
<organism evidence="4 5">
    <name type="scientific">Tropicimonas aquimaris</name>
    <dbReference type="NCBI Taxonomy" id="914152"/>
    <lineage>
        <taxon>Bacteria</taxon>
        <taxon>Pseudomonadati</taxon>
        <taxon>Pseudomonadota</taxon>
        <taxon>Alphaproteobacteria</taxon>
        <taxon>Rhodobacterales</taxon>
        <taxon>Roseobacteraceae</taxon>
        <taxon>Tropicimonas</taxon>
    </lineage>
</organism>
<evidence type="ECO:0000256" key="2">
    <source>
        <dbReference type="ARBA" id="ARBA00023002"/>
    </source>
</evidence>
<keyword evidence="2 4" id="KW-0560">Oxidoreductase</keyword>
<protein>
    <submittedName>
        <fullName evidence="4">D-amino acid dehydrogenase</fullName>
        <ecNumber evidence="4">1.4.99.-</ecNumber>
    </submittedName>
</protein>
<dbReference type="Gene3D" id="3.30.9.10">
    <property type="entry name" value="D-Amino Acid Oxidase, subunit A, domain 2"/>
    <property type="match status" value="1"/>
</dbReference>
<dbReference type="GO" id="GO:0016491">
    <property type="term" value="F:oxidoreductase activity"/>
    <property type="evidence" value="ECO:0007669"/>
    <property type="project" value="UniProtKB-KW"/>
</dbReference>